<dbReference type="InterPro" id="IPR027417">
    <property type="entry name" value="P-loop_NTPase"/>
</dbReference>
<dbReference type="GO" id="GO:0005524">
    <property type="term" value="F:ATP binding"/>
    <property type="evidence" value="ECO:0007669"/>
    <property type="project" value="UniProtKB-KW"/>
</dbReference>
<keyword evidence="6 10" id="KW-0547">Nucleotide-binding</keyword>
<keyword evidence="4 10" id="KW-0963">Cytoplasm</keyword>
<dbReference type="GO" id="GO:0046872">
    <property type="term" value="F:metal ion binding"/>
    <property type="evidence" value="ECO:0007669"/>
    <property type="project" value="UniProtKB-KW"/>
</dbReference>
<reference evidence="11 12" key="1">
    <citation type="submission" date="2019-07" db="EMBL/GenBank/DDBJ databases">
        <title>Genome assembly of two rare yeast pathogens: Diutina rugosa and Trichomonascus ciferrii.</title>
        <authorList>
            <person name="Mixao V."/>
            <person name="Saus E."/>
            <person name="Hansen A."/>
            <person name="Lass-Flor C."/>
            <person name="Gabaldon T."/>
        </authorList>
    </citation>
    <scope>NUCLEOTIDE SEQUENCE [LARGE SCALE GENOMIC DNA]</scope>
    <source>
        <strain evidence="11 12">CBS 613</strain>
    </source>
</reference>
<dbReference type="Pfam" id="PF10609">
    <property type="entry name" value="ParA"/>
    <property type="match status" value="1"/>
</dbReference>
<evidence type="ECO:0000256" key="8">
    <source>
        <dbReference type="ARBA" id="ARBA00023004"/>
    </source>
</evidence>
<evidence type="ECO:0000313" key="11">
    <source>
        <dbReference type="EMBL" id="KAA8902171.1"/>
    </source>
</evidence>
<protein>
    <submittedName>
        <fullName evidence="11">Uncharacterized protein</fullName>
    </submittedName>
</protein>
<dbReference type="Proteomes" id="UP000449547">
    <property type="component" value="Unassembled WGS sequence"/>
</dbReference>
<feature type="binding site" evidence="10">
    <location>
        <position position="54"/>
    </location>
    <ligand>
        <name>[4Fe-4S] cluster</name>
        <dbReference type="ChEBI" id="CHEBI:49883"/>
        <label>1</label>
    </ligand>
</feature>
<accession>A0A642UPY2</accession>
<feature type="binding site" evidence="10">
    <location>
        <position position="48"/>
    </location>
    <ligand>
        <name>[4Fe-4S] cluster</name>
        <dbReference type="ChEBI" id="CHEBI:49883"/>
        <label>1</label>
    </ligand>
</feature>
<comment type="caution">
    <text evidence="11">The sequence shown here is derived from an EMBL/GenBank/DDBJ whole genome shotgun (WGS) entry which is preliminary data.</text>
</comment>
<dbReference type="GO" id="GO:0005829">
    <property type="term" value="C:cytosol"/>
    <property type="evidence" value="ECO:0007669"/>
    <property type="project" value="TreeGrafter"/>
</dbReference>
<feature type="binding site" evidence="10">
    <location>
        <begin position="84"/>
        <end position="91"/>
    </location>
    <ligand>
        <name>ATP</name>
        <dbReference type="ChEBI" id="CHEBI:30616"/>
    </ligand>
</feature>
<dbReference type="GO" id="GO:0016226">
    <property type="term" value="P:iron-sulfur cluster assembly"/>
    <property type="evidence" value="ECO:0007669"/>
    <property type="project" value="UniProtKB-UniRule"/>
</dbReference>
<organism evidence="11 12">
    <name type="scientific">Diutina rugosa</name>
    <name type="common">Yeast</name>
    <name type="synonym">Candida rugosa</name>
    <dbReference type="NCBI Taxonomy" id="5481"/>
    <lineage>
        <taxon>Eukaryota</taxon>
        <taxon>Fungi</taxon>
        <taxon>Dikarya</taxon>
        <taxon>Ascomycota</taxon>
        <taxon>Saccharomycotina</taxon>
        <taxon>Pichiomycetes</taxon>
        <taxon>Debaryomycetaceae</taxon>
        <taxon>Diutina</taxon>
    </lineage>
</organism>
<dbReference type="GO" id="GO:1904564">
    <property type="term" value="C:cytosolic [4Fe-4S] assembly scaffold complex"/>
    <property type="evidence" value="ECO:0007669"/>
    <property type="project" value="UniProtKB-ARBA"/>
</dbReference>
<dbReference type="OrthoDB" id="1741334at2759"/>
<dbReference type="FunFam" id="3.40.50.300:FF:000427">
    <property type="entry name" value="Cytosolic Fe-S cluster assembly factor NUBP1"/>
    <property type="match status" value="1"/>
</dbReference>
<proteinExistence type="inferred from homology"/>
<name>A0A642UPY2_DIURU</name>
<dbReference type="CDD" id="cd02037">
    <property type="entry name" value="Mrp_NBP35"/>
    <property type="match status" value="1"/>
</dbReference>
<keyword evidence="3 10" id="KW-0004">4Fe-4S</keyword>
<keyword evidence="12" id="KW-1185">Reference proteome</keyword>
<dbReference type="PANTHER" id="PTHR23264">
    <property type="entry name" value="NUCLEOTIDE-BINDING PROTEIN NBP35 YEAST -RELATED"/>
    <property type="match status" value="1"/>
</dbReference>
<evidence type="ECO:0000256" key="1">
    <source>
        <dbReference type="ARBA" id="ARBA00004123"/>
    </source>
</evidence>
<dbReference type="InterPro" id="IPR028601">
    <property type="entry name" value="NUBP1/Nbp35"/>
</dbReference>
<evidence type="ECO:0000256" key="5">
    <source>
        <dbReference type="ARBA" id="ARBA00022723"/>
    </source>
</evidence>
<evidence type="ECO:0000256" key="9">
    <source>
        <dbReference type="ARBA" id="ARBA00023014"/>
    </source>
</evidence>
<evidence type="ECO:0000256" key="10">
    <source>
        <dbReference type="HAMAP-Rule" id="MF_03038"/>
    </source>
</evidence>
<feature type="binding site" evidence="10">
    <location>
        <position position="258"/>
    </location>
    <ligand>
        <name>[4Fe-4S] cluster</name>
        <dbReference type="ChEBI" id="CHEBI:49883"/>
        <label>2</label>
        <note>ligand shared with heterodimeric partner</note>
    </ligand>
</feature>
<dbReference type="AlphaFoldDB" id="A0A642UPY2"/>
<dbReference type="EMBL" id="SWFT01000092">
    <property type="protein sequence ID" value="KAA8902171.1"/>
    <property type="molecule type" value="Genomic_DNA"/>
</dbReference>
<dbReference type="InterPro" id="IPR033756">
    <property type="entry name" value="YlxH/NBP35"/>
</dbReference>
<evidence type="ECO:0000313" key="12">
    <source>
        <dbReference type="Proteomes" id="UP000449547"/>
    </source>
</evidence>
<feature type="binding site" evidence="10">
    <location>
        <position position="31"/>
    </location>
    <ligand>
        <name>[4Fe-4S] cluster</name>
        <dbReference type="ChEBI" id="CHEBI:49883"/>
        <label>1</label>
    </ligand>
</feature>
<feature type="binding site" evidence="10">
    <location>
        <position position="261"/>
    </location>
    <ligand>
        <name>[4Fe-4S] cluster</name>
        <dbReference type="ChEBI" id="CHEBI:49883"/>
        <label>2</label>
        <note>ligand shared with heterodimeric partner</note>
    </ligand>
</feature>
<gene>
    <name evidence="10" type="primary">NBP35</name>
    <name evidence="11" type="ORF">DIURU_002965</name>
</gene>
<dbReference type="InterPro" id="IPR019591">
    <property type="entry name" value="Mrp/NBP35_ATP-bd"/>
</dbReference>
<evidence type="ECO:0000256" key="3">
    <source>
        <dbReference type="ARBA" id="ARBA00022485"/>
    </source>
</evidence>
<dbReference type="OMA" id="VSGCPMR"/>
<sequence>MAPSKEETISASVEPVETIHDKLVEKEPEHCPGPESEQAGLGDACQGCANQEICSSAPKGPDPDLPAISKRLENIKHKILVLSGKGGVGKSTFTSMLSWALAADEDVEVGAMDLDICGPSLPQMLGARGETVHQSNSGWCPVYVGDNLGLMSISFMLPTDDTAIIWRGAKKTGLIKQFLKDVDWGTHLDYLVVDTPPGTSDEHLAVVNYVKNTGIDGALVVTTPQEVALLDVRKEIDFCKKSGIPILGLVENMSGFVCPNCKGTSQIFKPTTGGGEALCKELGIEFLGSVPLDPRIGRSCDAGVCFFDEYADSPAATAILDVVDRLRAKVESSEDELSMDKLSVA</sequence>
<keyword evidence="7 10" id="KW-0067">ATP-binding</keyword>
<comment type="function">
    <text evidence="10">Component of the cytosolic iron-sulfur (Fe/S) protein assembly (CIA) machinery. Required for maturation of extramitochondrial Fe-S proteins. The NBP35-CFD1 heterotetramer forms a Fe-S scaffold complex, mediating the de novo assembly of an Fe-S cluster and its transfer to target apoproteins.</text>
</comment>
<dbReference type="Gene3D" id="3.40.50.300">
    <property type="entry name" value="P-loop containing nucleotide triphosphate hydrolases"/>
    <property type="match status" value="1"/>
</dbReference>
<keyword evidence="8 10" id="KW-0408">Iron</keyword>
<dbReference type="SUPFAM" id="SSF52540">
    <property type="entry name" value="P-loop containing nucleoside triphosphate hydrolases"/>
    <property type="match status" value="1"/>
</dbReference>
<dbReference type="GO" id="GO:0051539">
    <property type="term" value="F:4 iron, 4 sulfur cluster binding"/>
    <property type="evidence" value="ECO:0007669"/>
    <property type="project" value="UniProtKB-UniRule"/>
</dbReference>
<evidence type="ECO:0000256" key="7">
    <source>
        <dbReference type="ARBA" id="ARBA00022840"/>
    </source>
</evidence>
<evidence type="ECO:0000256" key="6">
    <source>
        <dbReference type="ARBA" id="ARBA00022741"/>
    </source>
</evidence>
<comment type="subcellular location">
    <subcellularLocation>
        <location evidence="2 10">Cytoplasm</location>
    </subcellularLocation>
    <subcellularLocation>
        <location evidence="1">Nucleus</location>
    </subcellularLocation>
</comment>
<evidence type="ECO:0000256" key="4">
    <source>
        <dbReference type="ARBA" id="ARBA00022490"/>
    </source>
</evidence>
<comment type="similarity">
    <text evidence="10">Belongs to the Mrp/NBP35 ATP-binding proteins family. NUBP1/NBP35 subfamily.</text>
</comment>
<dbReference type="HAMAP" id="MF_03038">
    <property type="entry name" value="NUBP1"/>
    <property type="match status" value="1"/>
</dbReference>
<dbReference type="VEuPathDB" id="FungiDB:DIURU_002965"/>
<dbReference type="HAMAP" id="MF_02040">
    <property type="entry name" value="Mrp_NBP35"/>
    <property type="match status" value="1"/>
</dbReference>
<keyword evidence="5 10" id="KW-0479">Metal-binding</keyword>
<evidence type="ECO:0000256" key="2">
    <source>
        <dbReference type="ARBA" id="ARBA00004496"/>
    </source>
</evidence>
<dbReference type="GO" id="GO:0140663">
    <property type="term" value="F:ATP-dependent FeS chaperone activity"/>
    <property type="evidence" value="ECO:0007669"/>
    <property type="project" value="InterPro"/>
</dbReference>
<dbReference type="GO" id="GO:0005634">
    <property type="term" value="C:nucleus"/>
    <property type="evidence" value="ECO:0007669"/>
    <property type="project" value="UniProtKB-SubCell"/>
</dbReference>
<keyword evidence="9 10" id="KW-0411">Iron-sulfur</keyword>
<feature type="binding site" evidence="10">
    <location>
        <position position="45"/>
    </location>
    <ligand>
        <name>[4Fe-4S] cluster</name>
        <dbReference type="ChEBI" id="CHEBI:49883"/>
        <label>1</label>
    </ligand>
</feature>
<dbReference type="PANTHER" id="PTHR23264:SF35">
    <property type="entry name" value="CYTOSOLIC FE-S CLUSTER ASSEMBLY FACTOR NUBP1"/>
    <property type="match status" value="1"/>
</dbReference>